<keyword evidence="1 2" id="KW-0732">Signal</keyword>
<dbReference type="Pfam" id="PF00497">
    <property type="entry name" value="SBP_bac_3"/>
    <property type="match status" value="1"/>
</dbReference>
<evidence type="ECO:0000256" key="1">
    <source>
        <dbReference type="ARBA" id="ARBA00022729"/>
    </source>
</evidence>
<feature type="signal peptide" evidence="2">
    <location>
        <begin position="1"/>
        <end position="21"/>
    </location>
</feature>
<dbReference type="GO" id="GO:0016836">
    <property type="term" value="F:hydro-lyase activity"/>
    <property type="evidence" value="ECO:0007669"/>
    <property type="project" value="InterPro"/>
</dbReference>
<evidence type="ECO:0000256" key="2">
    <source>
        <dbReference type="SAM" id="SignalP"/>
    </source>
</evidence>
<sequence length="260" mass="28586">MKRTLLSALLCTLPLSVLAQAAPDTLKQVTDSKTLRVCTPGDYKPFSFDQGGHFEGLDIDLMNALAGTLGANMQVVKTTWANLMADFTSGKCDIGAGGISVSVERQKKAFFSAPYMVNGKTPIVRCEDKDKYQSIEALNRPEVRIVANPGGSNEKFARTMLSKASLTMHKDNLTIFDEVANGKADAFVTEAAEARVQSKLNPKLCAVNPDQPLQYAEMGYLIPDNDIRFKLYVDQWMHLLKASGQYDQMAEKWIPADPAK</sequence>
<comment type="caution">
    <text evidence="4">The sequence shown here is derived from an EMBL/GenBank/DDBJ whole genome shotgun (WGS) entry which is preliminary data.</text>
</comment>
<dbReference type="SMART" id="SM00062">
    <property type="entry name" value="PBPb"/>
    <property type="match status" value="1"/>
</dbReference>
<dbReference type="Proteomes" id="UP000264036">
    <property type="component" value="Unassembled WGS sequence"/>
</dbReference>
<reference evidence="4 5" key="1">
    <citation type="journal article" date="2018" name="Nat. Biotechnol.">
        <title>A standardized bacterial taxonomy based on genome phylogeny substantially revises the tree of life.</title>
        <authorList>
            <person name="Parks D.H."/>
            <person name="Chuvochina M."/>
            <person name="Waite D.W."/>
            <person name="Rinke C."/>
            <person name="Skarshewski A."/>
            <person name="Chaumeil P.A."/>
            <person name="Hugenholtz P."/>
        </authorList>
    </citation>
    <scope>NUCLEOTIDE SEQUENCE [LARGE SCALE GENOMIC DNA]</scope>
    <source>
        <strain evidence="4">UBA10707</strain>
    </source>
</reference>
<gene>
    <name evidence="4" type="ORF">DD666_18680</name>
</gene>
<dbReference type="AlphaFoldDB" id="A0A356LLH2"/>
<proteinExistence type="predicted"/>
<evidence type="ECO:0000313" key="4">
    <source>
        <dbReference type="EMBL" id="HBP31421.1"/>
    </source>
</evidence>
<dbReference type="InterPro" id="IPR001638">
    <property type="entry name" value="Solute-binding_3/MltF_N"/>
</dbReference>
<protein>
    <submittedName>
        <fullName evidence="4">ArtI protein</fullName>
    </submittedName>
</protein>
<feature type="domain" description="Solute-binding protein family 3/N-terminal" evidence="3">
    <location>
        <begin position="34"/>
        <end position="257"/>
    </location>
</feature>
<dbReference type="EMBL" id="DOEK01000039">
    <property type="protein sequence ID" value="HBP31421.1"/>
    <property type="molecule type" value="Genomic_DNA"/>
</dbReference>
<dbReference type="SUPFAM" id="SSF53850">
    <property type="entry name" value="Periplasmic binding protein-like II"/>
    <property type="match status" value="1"/>
</dbReference>
<organism evidence="4 5">
    <name type="scientific">Advenella kashmirensis</name>
    <dbReference type="NCBI Taxonomy" id="310575"/>
    <lineage>
        <taxon>Bacteria</taxon>
        <taxon>Pseudomonadati</taxon>
        <taxon>Pseudomonadota</taxon>
        <taxon>Betaproteobacteria</taxon>
        <taxon>Burkholderiales</taxon>
        <taxon>Alcaligenaceae</taxon>
    </lineage>
</organism>
<dbReference type="PANTHER" id="PTHR35936:SF19">
    <property type="entry name" value="AMINO-ACID-BINDING PROTEIN YXEM-RELATED"/>
    <property type="match status" value="1"/>
</dbReference>
<dbReference type="CDD" id="cd01069">
    <property type="entry name" value="PBP2_PheC"/>
    <property type="match status" value="1"/>
</dbReference>
<name>A0A356LLH2_9BURK</name>
<dbReference type="Gene3D" id="3.40.190.10">
    <property type="entry name" value="Periplasmic binding protein-like II"/>
    <property type="match status" value="2"/>
</dbReference>
<evidence type="ECO:0000313" key="5">
    <source>
        <dbReference type="Proteomes" id="UP000264036"/>
    </source>
</evidence>
<dbReference type="InterPro" id="IPR037298">
    <property type="entry name" value="PheC_PBP2"/>
</dbReference>
<accession>A0A356LLH2</accession>
<dbReference type="PANTHER" id="PTHR35936">
    <property type="entry name" value="MEMBRANE-BOUND LYTIC MUREIN TRANSGLYCOSYLASE F"/>
    <property type="match status" value="1"/>
</dbReference>
<evidence type="ECO:0000259" key="3">
    <source>
        <dbReference type="SMART" id="SM00062"/>
    </source>
</evidence>
<feature type="chain" id="PRO_5016825870" evidence="2">
    <location>
        <begin position="22"/>
        <end position="260"/>
    </location>
</feature>